<gene>
    <name evidence="1" type="ORF">KSV97_03805</name>
    <name evidence="2" type="ORF">KSW06_04150</name>
</gene>
<dbReference type="EMBL" id="JAHOEL010000018">
    <property type="protein sequence ID" value="MBV3392461.1"/>
    <property type="molecule type" value="Genomic_DNA"/>
</dbReference>
<sequence length="117" mass="13413">MFFKRKEAVKTIEFNHAYEEFQNNMNIILLCVDDDLKFDVRHPVDAQCYPARLIDQHAKKDLDPTATYYVYALAAGTAHEGARKLVKAGFKVFDLGSLVDFKGPEEGNSVKQKRHKH</sequence>
<proteinExistence type="predicted"/>
<evidence type="ECO:0000313" key="4">
    <source>
        <dbReference type="Proteomes" id="UP001197492"/>
    </source>
</evidence>
<organism evidence="1 3">
    <name type="scientific">Catenibacterium mitsuokai</name>
    <dbReference type="NCBI Taxonomy" id="100886"/>
    <lineage>
        <taxon>Bacteria</taxon>
        <taxon>Bacillati</taxon>
        <taxon>Bacillota</taxon>
        <taxon>Erysipelotrichia</taxon>
        <taxon>Erysipelotrichales</taxon>
        <taxon>Coprobacillaceae</taxon>
        <taxon>Catenibacterium</taxon>
    </lineage>
</organism>
<dbReference type="SUPFAM" id="SSF52821">
    <property type="entry name" value="Rhodanese/Cell cycle control phosphatase"/>
    <property type="match status" value="1"/>
</dbReference>
<evidence type="ECO:0008006" key="5">
    <source>
        <dbReference type="Google" id="ProtNLM"/>
    </source>
</evidence>
<dbReference type="Proteomes" id="UP001196408">
    <property type="component" value="Unassembled WGS sequence"/>
</dbReference>
<dbReference type="InterPro" id="IPR036873">
    <property type="entry name" value="Rhodanese-like_dom_sf"/>
</dbReference>
<accession>A0AAW4MQC9</accession>
<evidence type="ECO:0000313" key="1">
    <source>
        <dbReference type="EMBL" id="MBV3382371.1"/>
    </source>
</evidence>
<name>A0AAW4MQC9_9FIRM</name>
<keyword evidence="4" id="KW-1185">Reference proteome</keyword>
<comment type="caution">
    <text evidence="1">The sequence shown here is derived from an EMBL/GenBank/DDBJ whole genome shotgun (WGS) entry which is preliminary data.</text>
</comment>
<protein>
    <recommendedName>
        <fullName evidence="5">Rhodanese domain-containing protein</fullName>
    </recommendedName>
</protein>
<dbReference type="EMBL" id="JAHOEF010000016">
    <property type="protein sequence ID" value="MBV3382371.1"/>
    <property type="molecule type" value="Genomic_DNA"/>
</dbReference>
<dbReference type="RefSeq" id="WP_129980921.1">
    <property type="nucleotide sequence ID" value="NZ_JAHOEB010000018.1"/>
</dbReference>
<dbReference type="Proteomes" id="UP001197492">
    <property type="component" value="Unassembled WGS sequence"/>
</dbReference>
<dbReference type="AlphaFoldDB" id="A0AAW4MQC9"/>
<reference evidence="1 4" key="1">
    <citation type="submission" date="2021-06" db="EMBL/GenBank/DDBJ databases">
        <title>Collection of gut derived symbiotic bacterial strains cultured from healthy donors.</title>
        <authorList>
            <person name="Lin H."/>
            <person name="Littmann E."/>
            <person name="Pamer E.G."/>
        </authorList>
    </citation>
    <scope>NUCLEOTIDE SEQUENCE</scope>
    <source>
        <strain evidence="2 4">MSK.21.70</strain>
        <strain evidence="1">MSK.21.82</strain>
    </source>
</reference>
<dbReference type="Gene3D" id="3.40.250.10">
    <property type="entry name" value="Rhodanese-like domain"/>
    <property type="match status" value="1"/>
</dbReference>
<evidence type="ECO:0000313" key="2">
    <source>
        <dbReference type="EMBL" id="MBV3392461.1"/>
    </source>
</evidence>
<evidence type="ECO:0000313" key="3">
    <source>
        <dbReference type="Proteomes" id="UP001196408"/>
    </source>
</evidence>